<keyword evidence="2" id="KW-0175">Coiled coil</keyword>
<evidence type="ECO:0000313" key="4">
    <source>
        <dbReference type="Proteomes" id="UP000281112"/>
    </source>
</evidence>
<dbReference type="NCBIfam" id="NF003357">
    <property type="entry name" value="PRK04406.1"/>
    <property type="match status" value="1"/>
</dbReference>
<name>A0A3N9TAL1_9VIBR</name>
<dbReference type="PANTHER" id="PTHR36508:SF1">
    <property type="entry name" value="PROTEIN SLYX"/>
    <property type="match status" value="1"/>
</dbReference>
<accession>A0A3N9TAL1</accession>
<evidence type="ECO:0000256" key="2">
    <source>
        <dbReference type="SAM" id="Coils"/>
    </source>
</evidence>
<dbReference type="Pfam" id="PF04102">
    <property type="entry name" value="SlyX"/>
    <property type="match status" value="1"/>
</dbReference>
<comment type="caution">
    <text evidence="3">The sequence shown here is derived from an EMBL/GenBank/DDBJ whole genome shotgun (WGS) entry which is preliminary data.</text>
</comment>
<keyword evidence="4" id="KW-1185">Reference proteome</keyword>
<gene>
    <name evidence="1" type="primary">slyX</name>
    <name evidence="3" type="ORF">EES38_21000</name>
</gene>
<evidence type="ECO:0000313" key="3">
    <source>
        <dbReference type="EMBL" id="RQW61148.1"/>
    </source>
</evidence>
<feature type="coiled-coil region" evidence="2">
    <location>
        <begin position="13"/>
        <end position="47"/>
    </location>
</feature>
<organism evidence="3 4">
    <name type="scientific">Vibrio viridaestus</name>
    <dbReference type="NCBI Taxonomy" id="2487322"/>
    <lineage>
        <taxon>Bacteria</taxon>
        <taxon>Pseudomonadati</taxon>
        <taxon>Pseudomonadota</taxon>
        <taxon>Gammaproteobacteria</taxon>
        <taxon>Vibrionales</taxon>
        <taxon>Vibrionaceae</taxon>
        <taxon>Vibrio</taxon>
    </lineage>
</organism>
<reference evidence="3 4" key="1">
    <citation type="submission" date="2018-11" db="EMBL/GenBank/DDBJ databases">
        <title>Vibrio LJC006 sp. nov., isolated from seawater during the bloom of the enteromorpha.</title>
        <authorList>
            <person name="Liang J."/>
        </authorList>
    </citation>
    <scope>NUCLEOTIDE SEQUENCE [LARGE SCALE GENOMIC DNA]</scope>
    <source>
        <strain evidence="3 4">LJC006</strain>
    </source>
</reference>
<comment type="similarity">
    <text evidence="1">Belongs to the SlyX family.</text>
</comment>
<proteinExistence type="inferred from homology"/>
<dbReference type="InterPro" id="IPR007236">
    <property type="entry name" value="SlyX"/>
</dbReference>
<protein>
    <recommendedName>
        <fullName evidence="1">Protein SlyX homolog</fullName>
    </recommendedName>
</protein>
<dbReference type="HAMAP" id="MF_00715">
    <property type="entry name" value="SlyX"/>
    <property type="match status" value="1"/>
</dbReference>
<dbReference type="AlphaFoldDB" id="A0A3N9TAL1"/>
<dbReference type="Gene3D" id="1.20.5.300">
    <property type="match status" value="1"/>
</dbReference>
<evidence type="ECO:0000256" key="1">
    <source>
        <dbReference type="HAMAP-Rule" id="MF_00715"/>
    </source>
</evidence>
<dbReference type="EMBL" id="RJVQ01000016">
    <property type="protein sequence ID" value="RQW61148.1"/>
    <property type="molecule type" value="Genomic_DNA"/>
</dbReference>
<dbReference type="Proteomes" id="UP000281112">
    <property type="component" value="Unassembled WGS sequence"/>
</dbReference>
<dbReference type="PANTHER" id="PTHR36508">
    <property type="entry name" value="PROTEIN SLYX"/>
    <property type="match status" value="1"/>
</dbReference>
<sequence length="75" mass="8682">MMSGKQTKLEQRIDDLEYQIAYQEQTIDSLNNALAQQQLQMSKMQEQMQFMIGKLKTMTSSNLADPSEETPPPHY</sequence>